<name>A0A9P0J7Q2_APHGO</name>
<dbReference type="EMBL" id="OU899036">
    <property type="protein sequence ID" value="CAH1731526.1"/>
    <property type="molecule type" value="Genomic_DNA"/>
</dbReference>
<feature type="signal peptide" evidence="1">
    <location>
        <begin position="1"/>
        <end position="24"/>
    </location>
</feature>
<organism evidence="2 3">
    <name type="scientific">Aphis gossypii</name>
    <name type="common">Cotton aphid</name>
    <dbReference type="NCBI Taxonomy" id="80765"/>
    <lineage>
        <taxon>Eukaryota</taxon>
        <taxon>Metazoa</taxon>
        <taxon>Ecdysozoa</taxon>
        <taxon>Arthropoda</taxon>
        <taxon>Hexapoda</taxon>
        <taxon>Insecta</taxon>
        <taxon>Pterygota</taxon>
        <taxon>Neoptera</taxon>
        <taxon>Paraneoptera</taxon>
        <taxon>Hemiptera</taxon>
        <taxon>Sternorrhyncha</taxon>
        <taxon>Aphidomorpha</taxon>
        <taxon>Aphidoidea</taxon>
        <taxon>Aphididae</taxon>
        <taxon>Aphidini</taxon>
        <taxon>Aphis</taxon>
        <taxon>Aphis</taxon>
    </lineage>
</organism>
<proteinExistence type="predicted"/>
<sequence>MMEYLKKQFYIFFFIVLFSSWVAASMIEETSDEEIKKQTLDSLMGKLCPPLGLGIRYEVAMIQTPMTMFGCAYLEHNRTISAAPLFNLWLKRPGKTSNDGHCKDMRNMDHFAFECVSKKEPTKKEEIFKGWNYVQLIDHSQPKISQDVNDLVLRCAAYEVNDAPAEGVKIIRMAISPPSNEQMLEDLCNSLSRSMAKDDPTYISEGDRTWPDGSVYLYMLGKPALDGSMNSMKHPTNRPMKSTTTMPYISEGHRTLLDWSEYLFKLAKLALDEPMDSMKHPTSRPMKSTTTMPYISEGHRTLLDWSEYLFKLAKLVPDGPMDSMKHPTSRPMKSTTTMPLTTMQTTTNSIRTTRYNEKRMENLDSRTTTTKMPVRQNIFDYFYML</sequence>
<dbReference type="AlphaFoldDB" id="A0A9P0J7Q2"/>
<keyword evidence="3" id="KW-1185">Reference proteome</keyword>
<protein>
    <submittedName>
        <fullName evidence="2">Uncharacterized protein</fullName>
    </submittedName>
</protein>
<evidence type="ECO:0000313" key="2">
    <source>
        <dbReference type="EMBL" id="CAH1731526.1"/>
    </source>
</evidence>
<evidence type="ECO:0000313" key="3">
    <source>
        <dbReference type="Proteomes" id="UP001154329"/>
    </source>
</evidence>
<evidence type="ECO:0000256" key="1">
    <source>
        <dbReference type="SAM" id="SignalP"/>
    </source>
</evidence>
<feature type="chain" id="PRO_5040320451" evidence="1">
    <location>
        <begin position="25"/>
        <end position="385"/>
    </location>
</feature>
<keyword evidence="1" id="KW-0732">Signal</keyword>
<gene>
    <name evidence="2" type="ORF">APHIGO_LOCUS8223</name>
</gene>
<reference evidence="2" key="1">
    <citation type="submission" date="2022-02" db="EMBL/GenBank/DDBJ databases">
        <authorList>
            <person name="King R."/>
        </authorList>
    </citation>
    <scope>NUCLEOTIDE SEQUENCE</scope>
</reference>
<accession>A0A9P0J7Q2</accession>
<dbReference type="Proteomes" id="UP001154329">
    <property type="component" value="Chromosome 3"/>
</dbReference>
<reference evidence="2" key="2">
    <citation type="submission" date="2022-10" db="EMBL/GenBank/DDBJ databases">
        <authorList>
            <consortium name="ENA_rothamsted_submissions"/>
            <consortium name="culmorum"/>
            <person name="King R."/>
        </authorList>
    </citation>
    <scope>NUCLEOTIDE SEQUENCE</scope>
</reference>